<dbReference type="EMBL" id="VJXW01000023">
    <property type="protein sequence ID" value="TRW22889.1"/>
    <property type="molecule type" value="Genomic_DNA"/>
</dbReference>
<reference evidence="1 2" key="1">
    <citation type="submission" date="2019-07" db="EMBL/GenBank/DDBJ databases">
        <title>Criibacterium bergeronii gen. nov., sp. nov. isolated from human clinical samples.</title>
        <authorList>
            <person name="Maheux A.F."/>
            <person name="Boudreau D.K."/>
            <person name="Berube E."/>
            <person name="Brodeur S."/>
            <person name="Bernard K.A."/>
            <person name="Abed J.Y."/>
            <person name="Ducrey E."/>
            <person name="Guay E.F."/>
            <person name="Raymond F."/>
            <person name="Corbeil J."/>
            <person name="Domingo M.-C."/>
            <person name="Roy P.H."/>
            <person name="Boissinot M."/>
            <person name="Tocheva E.I."/>
            <person name="Omar R.F."/>
        </authorList>
    </citation>
    <scope>NUCLEOTIDE SEQUENCE [LARGE SCALE GENOMIC DNA]</scope>
    <source>
        <strain evidence="1 2">CCRI-24246</strain>
    </source>
</reference>
<evidence type="ECO:0000313" key="1">
    <source>
        <dbReference type="EMBL" id="TRW22889.1"/>
    </source>
</evidence>
<dbReference type="RefSeq" id="WP_144398808.1">
    <property type="nucleotide sequence ID" value="NZ_VJXW01000023.1"/>
</dbReference>
<organism evidence="1 2">
    <name type="scientific">Criibacterium bergeronii</name>
    <dbReference type="NCBI Taxonomy" id="1871336"/>
    <lineage>
        <taxon>Bacteria</taxon>
        <taxon>Bacillati</taxon>
        <taxon>Bacillota</taxon>
        <taxon>Clostridia</taxon>
        <taxon>Peptostreptococcales</taxon>
        <taxon>Filifactoraceae</taxon>
        <taxon>Criibacterium</taxon>
    </lineage>
</organism>
<dbReference type="AlphaFoldDB" id="A0A552UXF5"/>
<proteinExistence type="predicted"/>
<evidence type="ECO:0000313" key="2">
    <source>
        <dbReference type="Proteomes" id="UP000319424"/>
    </source>
</evidence>
<accession>A0A552UXF5</accession>
<dbReference type="Proteomes" id="UP000319424">
    <property type="component" value="Unassembled WGS sequence"/>
</dbReference>
<protein>
    <submittedName>
        <fullName evidence="1">Uncharacterized protein</fullName>
    </submittedName>
</protein>
<gene>
    <name evidence="1" type="ORF">FL857_10795</name>
</gene>
<comment type="caution">
    <text evidence="1">The sequence shown here is derived from an EMBL/GenBank/DDBJ whole genome shotgun (WGS) entry which is preliminary data.</text>
</comment>
<sequence length="119" mass="14114">MIFAKAYNVTVLQPRQKKGKSKIVCVFRTGKKQIDEKGKLVYYYDDFHGEFVAEAFEKAKTLKNRDRINITKSFMIVEINGVSRLKVLEFEMSKYQTMTQEQELKYLDKILTPERLKFM</sequence>
<name>A0A552UXF5_9FIRM</name>